<keyword evidence="2" id="KW-0645">Protease</keyword>
<keyword evidence="3" id="KW-0378">Hydrolase</keyword>
<sequence>MIKAVIYHNKDGKIKGFKVKGHAGFGTAGNDIVCAAVSAVVYTALGGLDELAGFRNFVERDGYMECHVPDGLNETESYIADIILKTMVIGLRQIEADYSEYIQLRFKEV</sequence>
<organism evidence="7 8">
    <name type="scientific">Thermoclostridium stercorarium subsp. thermolacticum DSM 2910</name>
    <dbReference type="NCBI Taxonomy" id="1121336"/>
    <lineage>
        <taxon>Bacteria</taxon>
        <taxon>Bacillati</taxon>
        <taxon>Bacillota</taxon>
        <taxon>Clostridia</taxon>
        <taxon>Eubacteriales</taxon>
        <taxon>Oscillospiraceae</taxon>
        <taxon>Thermoclostridium</taxon>
    </lineage>
</organism>
<dbReference type="OrthoDB" id="48998at2"/>
<reference evidence="7 8" key="1">
    <citation type="submission" date="2016-02" db="EMBL/GenBank/DDBJ databases">
        <title>Comparison of Clostridium stercorarium subspecies using comparative genomics and transcriptomics.</title>
        <authorList>
            <person name="Schellenberg J."/>
            <person name="Thallinger G."/>
            <person name="Levin D.B."/>
            <person name="Zhang X."/>
            <person name="Alvare G."/>
            <person name="Fristensky B."/>
            <person name="Sparling R."/>
        </authorList>
    </citation>
    <scope>NUCLEOTIDE SEQUENCE [LARGE SCALE GENOMIC DNA]</scope>
    <source>
        <strain evidence="7 8">DSM 2910</strain>
    </source>
</reference>
<protein>
    <recommendedName>
        <fullName evidence="6">Ribosomal processing cysteine protease Prp</fullName>
    </recommendedName>
</protein>
<proteinExistence type="inferred from homology"/>
<evidence type="ECO:0000313" key="8">
    <source>
        <dbReference type="Proteomes" id="UP000092971"/>
    </source>
</evidence>
<gene>
    <name evidence="7" type="ORF">CSTERTH_02360</name>
</gene>
<keyword evidence="4" id="KW-0788">Thiol protease</keyword>
<dbReference type="Proteomes" id="UP000092971">
    <property type="component" value="Chromosome"/>
</dbReference>
<dbReference type="RefSeq" id="WP_015358231.1">
    <property type="nucleotide sequence ID" value="NZ_CP014672.1"/>
</dbReference>
<dbReference type="GO" id="GO:0042254">
    <property type="term" value="P:ribosome biogenesis"/>
    <property type="evidence" value="ECO:0007669"/>
    <property type="project" value="UniProtKB-KW"/>
</dbReference>
<dbReference type="GO" id="GO:0008234">
    <property type="term" value="F:cysteine-type peptidase activity"/>
    <property type="evidence" value="ECO:0007669"/>
    <property type="project" value="UniProtKB-KW"/>
</dbReference>
<dbReference type="Gene3D" id="3.30.70.1490">
    <property type="entry name" value="Cysteine protease Prp"/>
    <property type="match status" value="1"/>
</dbReference>
<dbReference type="PANTHER" id="PTHR39178">
    <property type="entry name" value="HYPOTHETICAL RIBOSOME-ASSOCIATED PROTEIN"/>
    <property type="match status" value="1"/>
</dbReference>
<dbReference type="EMBL" id="CP014672">
    <property type="protein sequence ID" value="ANW97963.1"/>
    <property type="molecule type" value="Genomic_DNA"/>
</dbReference>
<evidence type="ECO:0000256" key="4">
    <source>
        <dbReference type="ARBA" id="ARBA00022807"/>
    </source>
</evidence>
<dbReference type="PANTHER" id="PTHR39178:SF1">
    <property type="entry name" value="RIBOSOMAL-PROCESSING CYSTEINE PROTEASE PRP"/>
    <property type="match status" value="1"/>
</dbReference>
<dbReference type="Pfam" id="PF04327">
    <property type="entry name" value="Peptidase_Prp"/>
    <property type="match status" value="1"/>
</dbReference>
<evidence type="ECO:0000313" key="7">
    <source>
        <dbReference type="EMBL" id="ANW97963.1"/>
    </source>
</evidence>
<evidence type="ECO:0000256" key="1">
    <source>
        <dbReference type="ARBA" id="ARBA00022517"/>
    </source>
</evidence>
<dbReference type="InterPro" id="IPR007422">
    <property type="entry name" value="Peptidase_Prp"/>
</dbReference>
<evidence type="ECO:0000256" key="6">
    <source>
        <dbReference type="ARBA" id="ARBA00044538"/>
    </source>
</evidence>
<keyword evidence="1" id="KW-0690">Ribosome biogenesis</keyword>
<dbReference type="InterPro" id="IPR036764">
    <property type="entry name" value="Peptidase_Prp_sf"/>
</dbReference>
<evidence type="ECO:0000256" key="5">
    <source>
        <dbReference type="ARBA" id="ARBA00044503"/>
    </source>
</evidence>
<name>A0A1B1YB19_THEST</name>
<dbReference type="AlphaFoldDB" id="A0A1B1YB19"/>
<dbReference type="SUPFAM" id="SSF118010">
    <property type="entry name" value="TM1457-like"/>
    <property type="match status" value="1"/>
</dbReference>
<comment type="similarity">
    <text evidence="5">Belongs to the Prp family.</text>
</comment>
<dbReference type="GO" id="GO:0006508">
    <property type="term" value="P:proteolysis"/>
    <property type="evidence" value="ECO:0007669"/>
    <property type="project" value="UniProtKB-KW"/>
</dbReference>
<dbReference type="CDD" id="cd16332">
    <property type="entry name" value="Prp-like"/>
    <property type="match status" value="1"/>
</dbReference>
<accession>A0A1B1YB19</accession>
<evidence type="ECO:0000256" key="3">
    <source>
        <dbReference type="ARBA" id="ARBA00022801"/>
    </source>
</evidence>
<evidence type="ECO:0000256" key="2">
    <source>
        <dbReference type="ARBA" id="ARBA00022670"/>
    </source>
</evidence>